<feature type="region of interest" description="Disordered" evidence="6">
    <location>
        <begin position="257"/>
        <end position="278"/>
    </location>
</feature>
<evidence type="ECO:0000256" key="4">
    <source>
        <dbReference type="ARBA" id="ARBA00023027"/>
    </source>
</evidence>
<dbReference type="PANTHER" id="PTHR21328">
    <property type="entry name" value="POLY ADP-RIBOSE POLYMERASE FAMILY, MEMBER PARP"/>
    <property type="match status" value="1"/>
</dbReference>
<dbReference type="AlphaFoldDB" id="A0AAD9KIM5"/>
<keyword evidence="3" id="KW-0548">Nucleotidyltransferase</keyword>
<dbReference type="Pfam" id="PF22562">
    <property type="entry name" value="UBA_7"/>
    <property type="match status" value="1"/>
</dbReference>
<organism evidence="8 9">
    <name type="scientific">Ridgeia piscesae</name>
    <name type="common">Tubeworm</name>
    <dbReference type="NCBI Taxonomy" id="27915"/>
    <lineage>
        <taxon>Eukaryota</taxon>
        <taxon>Metazoa</taxon>
        <taxon>Spiralia</taxon>
        <taxon>Lophotrochozoa</taxon>
        <taxon>Annelida</taxon>
        <taxon>Polychaeta</taxon>
        <taxon>Sedentaria</taxon>
        <taxon>Canalipalpata</taxon>
        <taxon>Sabellida</taxon>
        <taxon>Siboglinidae</taxon>
        <taxon>Ridgeia</taxon>
    </lineage>
</organism>
<keyword evidence="2" id="KW-0808">Transferase</keyword>
<evidence type="ECO:0000256" key="2">
    <source>
        <dbReference type="ARBA" id="ARBA00022679"/>
    </source>
</evidence>
<dbReference type="PROSITE" id="PS50030">
    <property type="entry name" value="UBA"/>
    <property type="match status" value="1"/>
</dbReference>
<keyword evidence="4" id="KW-0520">NAD</keyword>
<dbReference type="GO" id="GO:0016757">
    <property type="term" value="F:glycosyltransferase activity"/>
    <property type="evidence" value="ECO:0007669"/>
    <property type="project" value="UniProtKB-KW"/>
</dbReference>
<dbReference type="GO" id="GO:0016779">
    <property type="term" value="F:nucleotidyltransferase activity"/>
    <property type="evidence" value="ECO:0007669"/>
    <property type="project" value="UniProtKB-KW"/>
</dbReference>
<feature type="compositionally biased region" description="Acidic residues" evidence="6">
    <location>
        <begin position="114"/>
        <end position="141"/>
    </location>
</feature>
<dbReference type="Gene3D" id="1.10.8.10">
    <property type="entry name" value="DNA helicase RuvA subunit, C-terminal domain"/>
    <property type="match status" value="1"/>
</dbReference>
<comment type="similarity">
    <text evidence="5">Belongs to the ARTD/PARP family.</text>
</comment>
<dbReference type="EMBL" id="JAODUO010000975">
    <property type="protein sequence ID" value="KAK2172279.1"/>
    <property type="molecule type" value="Genomic_DNA"/>
</dbReference>
<dbReference type="SUPFAM" id="SSF46934">
    <property type="entry name" value="UBA-like"/>
    <property type="match status" value="1"/>
</dbReference>
<evidence type="ECO:0000313" key="9">
    <source>
        <dbReference type="Proteomes" id="UP001209878"/>
    </source>
</evidence>
<sequence length="320" mass="36282">MSRYSKMRADIQAIIRACDIDQDCPFKDFEFKDQSFSFNYYEDDTLLKYFTFNLSEDYPDHTVLTTCGQPGSHLPCETKTYDRRLPVIFRDLSSVFYKKMMVSLPGTGQRSDDTMDDDSYNDISDDDDEYDPEDASDEGEEEMKMNPQLIHDIERVKKSFGNEAVKYRAFQSIDDVEVSLHIEMILGSETAEAWKVVKDEPIIIRLHLSLSQYLEGPPAKVDVYQPSQKEKFGIGSQLCKIIESFINSNWTLAMPEKPDSATENIASGDKSDSTPPAISDDALAQILSMGFPMDLAQTALIMTQGDTERAVNLLVSDPDW</sequence>
<keyword evidence="9" id="KW-1185">Reference proteome</keyword>
<feature type="domain" description="UBA" evidence="7">
    <location>
        <begin position="277"/>
        <end position="317"/>
    </location>
</feature>
<name>A0AAD9KIM5_RIDPI</name>
<accession>A0AAD9KIM5</accession>
<evidence type="ECO:0000259" key="7">
    <source>
        <dbReference type="PROSITE" id="PS50030"/>
    </source>
</evidence>
<dbReference type="Proteomes" id="UP001209878">
    <property type="component" value="Unassembled WGS sequence"/>
</dbReference>
<evidence type="ECO:0000313" key="8">
    <source>
        <dbReference type="EMBL" id="KAK2172279.1"/>
    </source>
</evidence>
<evidence type="ECO:0000256" key="3">
    <source>
        <dbReference type="ARBA" id="ARBA00022695"/>
    </source>
</evidence>
<dbReference type="InterPro" id="IPR051838">
    <property type="entry name" value="ARTD_PARP"/>
</dbReference>
<dbReference type="InterPro" id="IPR009060">
    <property type="entry name" value="UBA-like_sf"/>
</dbReference>
<evidence type="ECO:0000256" key="1">
    <source>
        <dbReference type="ARBA" id="ARBA00022676"/>
    </source>
</evidence>
<dbReference type="InterPro" id="IPR015940">
    <property type="entry name" value="UBA"/>
</dbReference>
<dbReference type="SMART" id="SM00165">
    <property type="entry name" value="UBA"/>
    <property type="match status" value="1"/>
</dbReference>
<proteinExistence type="inferred from homology"/>
<gene>
    <name evidence="8" type="ORF">NP493_975g04066</name>
</gene>
<evidence type="ECO:0000256" key="5">
    <source>
        <dbReference type="ARBA" id="ARBA00024347"/>
    </source>
</evidence>
<evidence type="ECO:0000256" key="6">
    <source>
        <dbReference type="SAM" id="MobiDB-lite"/>
    </source>
</evidence>
<feature type="region of interest" description="Disordered" evidence="6">
    <location>
        <begin position="107"/>
        <end position="143"/>
    </location>
</feature>
<keyword evidence="1" id="KW-0328">Glycosyltransferase</keyword>
<reference evidence="8" key="1">
    <citation type="journal article" date="2023" name="Mol. Biol. Evol.">
        <title>Third-Generation Sequencing Reveals the Adaptive Role of the Epigenome in Three Deep-Sea Polychaetes.</title>
        <authorList>
            <person name="Perez M."/>
            <person name="Aroh O."/>
            <person name="Sun Y."/>
            <person name="Lan Y."/>
            <person name="Juniper S.K."/>
            <person name="Young C.R."/>
            <person name="Angers B."/>
            <person name="Qian P.Y."/>
        </authorList>
    </citation>
    <scope>NUCLEOTIDE SEQUENCE</scope>
    <source>
        <strain evidence="8">R07B-5</strain>
    </source>
</reference>
<protein>
    <recommendedName>
        <fullName evidence="7">UBA domain-containing protein</fullName>
    </recommendedName>
</protein>
<comment type="caution">
    <text evidence="8">The sequence shown here is derived from an EMBL/GenBank/DDBJ whole genome shotgun (WGS) entry which is preliminary data.</text>
</comment>